<dbReference type="EMBL" id="VDEP01000069">
    <property type="protein sequence ID" value="KAA1134186.1"/>
    <property type="molecule type" value="Genomic_DNA"/>
</dbReference>
<evidence type="ECO:0000313" key="2">
    <source>
        <dbReference type="EMBL" id="KAA1134186.1"/>
    </source>
</evidence>
<organism evidence="2 3">
    <name type="scientific">Puccinia graminis f. sp. tritici</name>
    <dbReference type="NCBI Taxonomy" id="56615"/>
    <lineage>
        <taxon>Eukaryota</taxon>
        <taxon>Fungi</taxon>
        <taxon>Dikarya</taxon>
        <taxon>Basidiomycota</taxon>
        <taxon>Pucciniomycotina</taxon>
        <taxon>Pucciniomycetes</taxon>
        <taxon>Pucciniales</taxon>
        <taxon>Pucciniaceae</taxon>
        <taxon>Puccinia</taxon>
    </lineage>
</organism>
<reference evidence="2 3" key="1">
    <citation type="submission" date="2019-05" db="EMBL/GenBank/DDBJ databases">
        <title>Emergence of the Ug99 lineage of the wheat stem rust pathogen through somatic hybridization.</title>
        <authorList>
            <person name="Li F."/>
            <person name="Upadhyaya N.M."/>
            <person name="Sperschneider J."/>
            <person name="Matny O."/>
            <person name="Nguyen-Phuc H."/>
            <person name="Mago R."/>
            <person name="Raley C."/>
            <person name="Miller M.E."/>
            <person name="Silverstein K.A.T."/>
            <person name="Henningsen E."/>
            <person name="Hirsch C.D."/>
            <person name="Visser B."/>
            <person name="Pretorius Z.A."/>
            <person name="Steffenson B.J."/>
            <person name="Schwessinger B."/>
            <person name="Dodds P.N."/>
            <person name="Figueroa M."/>
        </authorList>
    </citation>
    <scope>NUCLEOTIDE SEQUENCE [LARGE SCALE GENOMIC DNA]</scope>
    <source>
        <strain evidence="2 3">Ug99</strain>
    </source>
</reference>
<evidence type="ECO:0000313" key="3">
    <source>
        <dbReference type="Proteomes" id="UP000325313"/>
    </source>
</evidence>
<sequence length="171" mass="19525">MGRRPRNASLPHLPSLRASPTSSHQASHNKHRTRTTQPFMTVHRISVRGTDRTQQVRRGTDRTQQVRRRIYASQIAANLSRLRSSEIIDRQRAQRPANEPNENVMDHLTGSLDVFQDNEQEDRSDINAHEGGDETEQAPVWVDLIEEQPDEIDDLIAADKERHLMIPSLAA</sequence>
<comment type="caution">
    <text evidence="2">The sequence shown here is derived from an EMBL/GenBank/DDBJ whole genome shotgun (WGS) entry which is preliminary data.</text>
</comment>
<gene>
    <name evidence="2" type="ORF">PGTUg99_031619</name>
</gene>
<proteinExistence type="predicted"/>
<evidence type="ECO:0000256" key="1">
    <source>
        <dbReference type="SAM" id="MobiDB-lite"/>
    </source>
</evidence>
<protein>
    <submittedName>
        <fullName evidence="2">Uncharacterized protein</fullName>
    </submittedName>
</protein>
<accession>A0A5B0S7R5</accession>
<dbReference type="Proteomes" id="UP000325313">
    <property type="component" value="Unassembled WGS sequence"/>
</dbReference>
<feature type="region of interest" description="Disordered" evidence="1">
    <location>
        <begin position="1"/>
        <end position="37"/>
    </location>
</feature>
<name>A0A5B0S7R5_PUCGR</name>
<dbReference type="AlphaFoldDB" id="A0A5B0S7R5"/>